<feature type="region of interest" description="Disordered" evidence="1">
    <location>
        <begin position="345"/>
        <end position="371"/>
    </location>
</feature>
<feature type="transmembrane region" description="Helical" evidence="2">
    <location>
        <begin position="15"/>
        <end position="38"/>
    </location>
</feature>
<sequence>MIGPSLGLRHLVRRAGGTVIAMAAIAACLTPLLVLWGLKTGYVDSLLDVLRRDPTRLEIRLGGDRTLRDTDVAAIRAIAGIGYVEPTTRGLSVRAFVGTADGRGAEEVSLLPSTPGDPLLDTLPPPRDGEAALSAGAARAARVGAGDAMLLRSSRGAGETFAVTLRVIAVLPPERLTGRRLLVAPGLIRELESFVDGYALPGRGIAGRPPGDAVTAWSNARIYAARIEEVAAVTAALEALGHHPEADDADVGFALSLDRAARLLVAVAGAALGAGALMSLWSTLGLNLLPQRRHLALLRLMARRGATSAPMSPPMPSAPVSAGCCWRSPASSALPPASTRCCRARPRMAAPSAGSPSASSPPRRPPPCSRC</sequence>
<proteinExistence type="predicted"/>
<evidence type="ECO:0000256" key="2">
    <source>
        <dbReference type="SAM" id="Phobius"/>
    </source>
</evidence>
<accession>A0A1E3H312</accession>
<dbReference type="EMBL" id="MCRJ01000042">
    <property type="protein sequence ID" value="ODN70702.1"/>
    <property type="molecule type" value="Genomic_DNA"/>
</dbReference>
<dbReference type="RefSeq" id="WP_069306725.1">
    <property type="nucleotide sequence ID" value="NZ_MCRJ01000042.1"/>
</dbReference>
<keyword evidence="2" id="KW-1133">Transmembrane helix</keyword>
<comment type="caution">
    <text evidence="3">The sequence shown here is derived from an EMBL/GenBank/DDBJ whole genome shotgun (WGS) entry which is preliminary data.</text>
</comment>
<name>A0A1E3H312_9HYPH</name>
<evidence type="ECO:0008006" key="5">
    <source>
        <dbReference type="Google" id="ProtNLM"/>
    </source>
</evidence>
<reference evidence="3 4" key="1">
    <citation type="submission" date="2016-07" db="EMBL/GenBank/DDBJ databases">
        <title>Draft Genome Sequence of Methylobrevis pamukkalensis PK2.</title>
        <authorList>
            <person name="Vasilenko O.V."/>
            <person name="Doronina N.V."/>
            <person name="Shmareva M.N."/>
            <person name="Tarlachkov S.V."/>
            <person name="Mustakhimov I."/>
            <person name="Trotsenko Y.A."/>
        </authorList>
    </citation>
    <scope>NUCLEOTIDE SEQUENCE [LARGE SCALE GENOMIC DNA]</scope>
    <source>
        <strain evidence="3 4">PK2</strain>
    </source>
</reference>
<keyword evidence="2" id="KW-0812">Transmembrane</keyword>
<keyword evidence="4" id="KW-1185">Reference proteome</keyword>
<dbReference type="OrthoDB" id="7691572at2"/>
<gene>
    <name evidence="3" type="ORF">A6302_01987</name>
</gene>
<feature type="compositionally biased region" description="Low complexity" evidence="1">
    <location>
        <begin position="345"/>
        <end position="361"/>
    </location>
</feature>
<dbReference type="AlphaFoldDB" id="A0A1E3H312"/>
<evidence type="ECO:0000256" key="1">
    <source>
        <dbReference type="SAM" id="MobiDB-lite"/>
    </source>
</evidence>
<feature type="compositionally biased region" description="Pro residues" evidence="1">
    <location>
        <begin position="362"/>
        <end position="371"/>
    </location>
</feature>
<evidence type="ECO:0000313" key="3">
    <source>
        <dbReference type="EMBL" id="ODN70702.1"/>
    </source>
</evidence>
<evidence type="ECO:0000313" key="4">
    <source>
        <dbReference type="Proteomes" id="UP000094622"/>
    </source>
</evidence>
<feature type="transmembrane region" description="Helical" evidence="2">
    <location>
        <begin position="263"/>
        <end position="289"/>
    </location>
</feature>
<keyword evidence="2" id="KW-0472">Membrane</keyword>
<dbReference type="Proteomes" id="UP000094622">
    <property type="component" value="Unassembled WGS sequence"/>
</dbReference>
<protein>
    <recommendedName>
        <fullName evidence="5">MacB-like periplasmic core domain-containing protein</fullName>
    </recommendedName>
</protein>
<organism evidence="3 4">
    <name type="scientific">Methylobrevis pamukkalensis</name>
    <dbReference type="NCBI Taxonomy" id="1439726"/>
    <lineage>
        <taxon>Bacteria</taxon>
        <taxon>Pseudomonadati</taxon>
        <taxon>Pseudomonadota</taxon>
        <taxon>Alphaproteobacteria</taxon>
        <taxon>Hyphomicrobiales</taxon>
        <taxon>Pleomorphomonadaceae</taxon>
        <taxon>Methylobrevis</taxon>
    </lineage>
</organism>